<reference evidence="1" key="1">
    <citation type="submission" date="2020-06" db="EMBL/GenBank/DDBJ databases">
        <authorList>
            <person name="Li T."/>
            <person name="Hu X."/>
            <person name="Zhang T."/>
            <person name="Song X."/>
            <person name="Zhang H."/>
            <person name="Dai N."/>
            <person name="Sheng W."/>
            <person name="Hou X."/>
            <person name="Wei L."/>
        </authorList>
    </citation>
    <scope>NUCLEOTIDE SEQUENCE</scope>
    <source>
        <strain evidence="1">G01</strain>
        <tissue evidence="1">Leaf</tissue>
    </source>
</reference>
<comment type="caution">
    <text evidence="1">The sequence shown here is derived from an EMBL/GenBank/DDBJ whole genome shotgun (WGS) entry which is preliminary data.</text>
</comment>
<reference evidence="1" key="2">
    <citation type="journal article" date="2024" name="Plant">
        <title>Genomic evolution and insights into agronomic trait innovations of Sesamum species.</title>
        <authorList>
            <person name="Miao H."/>
            <person name="Wang L."/>
            <person name="Qu L."/>
            <person name="Liu H."/>
            <person name="Sun Y."/>
            <person name="Le M."/>
            <person name="Wang Q."/>
            <person name="Wei S."/>
            <person name="Zheng Y."/>
            <person name="Lin W."/>
            <person name="Duan Y."/>
            <person name="Cao H."/>
            <person name="Xiong S."/>
            <person name="Wang X."/>
            <person name="Wei L."/>
            <person name="Li C."/>
            <person name="Ma Q."/>
            <person name="Ju M."/>
            <person name="Zhao R."/>
            <person name="Li G."/>
            <person name="Mu C."/>
            <person name="Tian Q."/>
            <person name="Mei H."/>
            <person name="Zhang T."/>
            <person name="Gao T."/>
            <person name="Zhang H."/>
        </authorList>
    </citation>
    <scope>NUCLEOTIDE SEQUENCE</scope>
    <source>
        <strain evidence="1">G01</strain>
    </source>
</reference>
<gene>
    <name evidence="1" type="ORF">Sangu_2645700</name>
</gene>
<dbReference type="PANTHER" id="PTHR34222:SF37">
    <property type="entry name" value="RETROTRANSPOSON GAG DOMAIN-CONTAINING PROTEIN"/>
    <property type="match status" value="1"/>
</dbReference>
<organism evidence="1">
    <name type="scientific">Sesamum angustifolium</name>
    <dbReference type="NCBI Taxonomy" id="2727405"/>
    <lineage>
        <taxon>Eukaryota</taxon>
        <taxon>Viridiplantae</taxon>
        <taxon>Streptophyta</taxon>
        <taxon>Embryophyta</taxon>
        <taxon>Tracheophyta</taxon>
        <taxon>Spermatophyta</taxon>
        <taxon>Magnoliopsida</taxon>
        <taxon>eudicotyledons</taxon>
        <taxon>Gunneridae</taxon>
        <taxon>Pentapetalae</taxon>
        <taxon>asterids</taxon>
        <taxon>lamiids</taxon>
        <taxon>Lamiales</taxon>
        <taxon>Pedaliaceae</taxon>
        <taxon>Sesamum</taxon>
    </lineage>
</organism>
<protein>
    <submittedName>
        <fullName evidence="1">Uncharacterized protein</fullName>
    </submittedName>
</protein>
<evidence type="ECO:0000313" key="1">
    <source>
        <dbReference type="EMBL" id="KAL0288719.1"/>
    </source>
</evidence>
<sequence length="203" mass="23517">MMLLSFMTLRPKYLPPSKQGTDYVIDYYCPMKSLWLELDHYQNTSMKYIDDSVKLQEYVERERILRFWQVSAEFDQIRVQVLGRKTLSSLNQTFSVIGAEESHIMVMLVPKITKGSALMSMKPNKEGFRNQQQNLNLVPQQLKIEMCFGILSLRSQTIRRRHGGSHMGSIQEQGMKVIGRKVSQRPTLVIVTTLTVENNLDQT</sequence>
<name>A0AAW2J1X8_9LAMI</name>
<accession>A0AAW2J1X8</accession>
<dbReference type="PANTHER" id="PTHR34222">
    <property type="entry name" value="GAG_PRE-INTEGRS DOMAIN-CONTAINING PROTEIN"/>
    <property type="match status" value="1"/>
</dbReference>
<dbReference type="AlphaFoldDB" id="A0AAW2J1X8"/>
<dbReference type="EMBL" id="JACGWK010001432">
    <property type="protein sequence ID" value="KAL0288719.1"/>
    <property type="molecule type" value="Genomic_DNA"/>
</dbReference>
<proteinExistence type="predicted"/>